<proteinExistence type="predicted"/>
<dbReference type="Proteomes" id="UP001233999">
    <property type="component" value="Unassembled WGS sequence"/>
</dbReference>
<sequence>MRTEITSTTSPPNIPLPQLEETLIQALSHAETTLTECILANAEINITYHGTTVIPLDNVDIEIGNLALIYLSNMTLKSSPLHMITVIPHLNLMYLDLIANISFIEVTGTYNISPELMNYTSRELISTDEGTLNLTFHDVEISGTVGLNINESNLYVHSVDLIYKPMSVMLRIKFKDGNGQEQTMEERRHDVRSSIEEPVYKDLEGRLNIILQERLNEILLNVSIGDLLENRNDTEISFRTATNNHIGNLNDFVDTILNALRENITDQVHIPNLEKSFERKLGFIRFRGSFKAEEGWLKSLKTLHRTADVILKTFDNSVEVSAALGLSKMEFGYNRYSAKFLEVGPSGSITSTIGENSVFLRGRVSYVDNNCTVTLQELRVRVLNHIRMSLTGLSPFNWILSKVATSIVNRSKSNIIANIEQTVGEKIQNLLLTFDCSSYFPQPAITNTST</sequence>
<evidence type="ECO:0000313" key="1">
    <source>
        <dbReference type="EMBL" id="KAJ9584536.1"/>
    </source>
</evidence>
<name>A0AAD7ZQ80_DIPPU</name>
<protein>
    <submittedName>
        <fullName evidence="1">Uncharacterized protein</fullName>
    </submittedName>
</protein>
<dbReference type="InterPro" id="IPR020234">
    <property type="entry name" value="Mite_allergen_group-7"/>
</dbReference>
<reference evidence="1" key="1">
    <citation type="journal article" date="2023" name="IScience">
        <title>Live-bearing cockroach genome reveals convergent evolutionary mechanisms linked to viviparity in insects and beyond.</title>
        <authorList>
            <person name="Fouks B."/>
            <person name="Harrison M.C."/>
            <person name="Mikhailova A.A."/>
            <person name="Marchal E."/>
            <person name="English S."/>
            <person name="Carruthers M."/>
            <person name="Jennings E.C."/>
            <person name="Chiamaka E.L."/>
            <person name="Frigard R.A."/>
            <person name="Pippel M."/>
            <person name="Attardo G.M."/>
            <person name="Benoit J.B."/>
            <person name="Bornberg-Bauer E."/>
            <person name="Tobe S.S."/>
        </authorList>
    </citation>
    <scope>NUCLEOTIDE SEQUENCE</scope>
    <source>
        <strain evidence="1">Stay&amp;Tobe</strain>
    </source>
</reference>
<dbReference type="Pfam" id="PF16984">
    <property type="entry name" value="Grp7_allergen"/>
    <property type="match status" value="1"/>
</dbReference>
<dbReference type="EMBL" id="JASPKZ010007399">
    <property type="protein sequence ID" value="KAJ9584536.1"/>
    <property type="molecule type" value="Genomic_DNA"/>
</dbReference>
<dbReference type="InterPro" id="IPR038606">
    <property type="entry name" value="To_sf"/>
</dbReference>
<dbReference type="Gene3D" id="3.15.10.30">
    <property type="entry name" value="Haemolymph juvenile hormone binding protein"/>
    <property type="match status" value="1"/>
</dbReference>
<dbReference type="Gene3D" id="3.15.10.50">
    <property type="match status" value="1"/>
</dbReference>
<dbReference type="AlphaFoldDB" id="A0AAD7ZQ80"/>
<comment type="caution">
    <text evidence="1">The sequence shown here is derived from an EMBL/GenBank/DDBJ whole genome shotgun (WGS) entry which is preliminary data.</text>
</comment>
<organism evidence="1 2">
    <name type="scientific">Diploptera punctata</name>
    <name type="common">Pacific beetle cockroach</name>
    <dbReference type="NCBI Taxonomy" id="6984"/>
    <lineage>
        <taxon>Eukaryota</taxon>
        <taxon>Metazoa</taxon>
        <taxon>Ecdysozoa</taxon>
        <taxon>Arthropoda</taxon>
        <taxon>Hexapoda</taxon>
        <taxon>Insecta</taxon>
        <taxon>Pterygota</taxon>
        <taxon>Neoptera</taxon>
        <taxon>Polyneoptera</taxon>
        <taxon>Dictyoptera</taxon>
        <taxon>Blattodea</taxon>
        <taxon>Blaberoidea</taxon>
        <taxon>Blaberidae</taxon>
        <taxon>Diplopterinae</taxon>
        <taxon>Diploptera</taxon>
    </lineage>
</organism>
<dbReference type="InterPro" id="IPR038602">
    <property type="entry name" value="Mite_allergen_7_sf"/>
</dbReference>
<evidence type="ECO:0000313" key="2">
    <source>
        <dbReference type="Proteomes" id="UP001233999"/>
    </source>
</evidence>
<gene>
    <name evidence="1" type="ORF">L9F63_021146</name>
</gene>
<accession>A0AAD7ZQ80</accession>
<reference evidence="1" key="2">
    <citation type="submission" date="2023-05" db="EMBL/GenBank/DDBJ databases">
        <authorList>
            <person name="Fouks B."/>
        </authorList>
    </citation>
    <scope>NUCLEOTIDE SEQUENCE</scope>
    <source>
        <strain evidence="1">Stay&amp;Tobe</strain>
        <tissue evidence="1">Testes</tissue>
    </source>
</reference>
<keyword evidence="2" id="KW-1185">Reference proteome</keyword>